<accession>A0A927UAE6</accession>
<sequence length="168" mass="19397">MPANSLVCTALFGDLKALSNDSIILLLSNDSKGDPVMIPRVTRRDVEKFLTTVQRLLSDEKFDIDNDFFLIKSRKNDTEHSTPYTLLSLDYDVYDVISVIKALDVEDFSEIKIDEDDPNPPLLYVFGKIIEDKEVYIKIKCRELDDATQVICVSFHFAAWNMKYMFRK</sequence>
<proteinExistence type="predicted"/>
<evidence type="ECO:0000313" key="2">
    <source>
        <dbReference type="Proteomes" id="UP000766246"/>
    </source>
</evidence>
<dbReference type="AlphaFoldDB" id="A0A927UAE6"/>
<dbReference type="Gene3D" id="3.30.2310.40">
    <property type="match status" value="1"/>
</dbReference>
<evidence type="ECO:0000313" key="1">
    <source>
        <dbReference type="EMBL" id="MBE5918925.1"/>
    </source>
</evidence>
<reference evidence="1" key="1">
    <citation type="submission" date="2019-04" db="EMBL/GenBank/DDBJ databases">
        <title>Evolution of Biomass-Degrading Anaerobic Consortia Revealed by Metagenomics.</title>
        <authorList>
            <person name="Peng X."/>
        </authorList>
    </citation>
    <scope>NUCLEOTIDE SEQUENCE</scope>
    <source>
        <strain evidence="1">SIG311</strain>
    </source>
</reference>
<evidence type="ECO:0008006" key="3">
    <source>
        <dbReference type="Google" id="ProtNLM"/>
    </source>
</evidence>
<dbReference type="EMBL" id="SVER01000007">
    <property type="protein sequence ID" value="MBE5918925.1"/>
    <property type="molecule type" value="Genomic_DNA"/>
</dbReference>
<name>A0A927UAE6_9FIRM</name>
<protein>
    <recommendedName>
        <fullName evidence="3">Toxin</fullName>
    </recommendedName>
</protein>
<dbReference type="InterPro" id="IPR038493">
    <property type="entry name" value="MqsR_sf"/>
</dbReference>
<gene>
    <name evidence="1" type="ORF">E7272_03685</name>
</gene>
<organism evidence="1 2">
    <name type="scientific">Pseudobutyrivibrio ruminis</name>
    <dbReference type="NCBI Taxonomy" id="46206"/>
    <lineage>
        <taxon>Bacteria</taxon>
        <taxon>Bacillati</taxon>
        <taxon>Bacillota</taxon>
        <taxon>Clostridia</taxon>
        <taxon>Lachnospirales</taxon>
        <taxon>Lachnospiraceae</taxon>
        <taxon>Pseudobutyrivibrio</taxon>
    </lineage>
</organism>
<dbReference type="Proteomes" id="UP000766246">
    <property type="component" value="Unassembled WGS sequence"/>
</dbReference>
<comment type="caution">
    <text evidence="1">The sequence shown here is derived from an EMBL/GenBank/DDBJ whole genome shotgun (WGS) entry which is preliminary data.</text>
</comment>